<dbReference type="KEGG" id="pais:PFX98_17705"/>
<dbReference type="InterPro" id="IPR036938">
    <property type="entry name" value="PAP2/HPO_sf"/>
</dbReference>
<dbReference type="SUPFAM" id="SSF48317">
    <property type="entry name" value="Acid phosphatase/Vanadium-dependent haloperoxidase"/>
    <property type="match status" value="1"/>
</dbReference>
<dbReference type="EMBL" id="CP116346">
    <property type="protein sequence ID" value="WIT10737.1"/>
    <property type="molecule type" value="Genomic_DNA"/>
</dbReference>
<sequence length="443" mass="46305">MTHLPHMPMTTLAVLCACCLSTACGGGSDDAPAQPLQPSVTPQPEQTVTITTVGPNAVSYWNEVATTVINLPAAATGTAEEQRPNLAVDLATVHLAIYDAVMAIAGTHRSYAITPSSGSASASQEAAVASAAYQVLLGLFPSRSAQFQPAYDSYLASLPDNAARAQGLAIGAEVASGMLALRAADGRSVVLTAYQPGNAPGQFRGNNPIGRPNPFIKPFVLNSTSQFRAPGPAALGSAGYAADVNETMSLGAANSSTRSAQQTEAARFHTEPPPLFWPRNMRNFAMTNRSVAEHARLMALIWVAQADAQNACFESKYYHQAWRPASAITLADTDGNAATTADLAWVPVVPTPNHPEYPAAHSCISAAMAEVLSGYYGTSKVSFDFNSTVTGSTHHFSTTADLVSEVQMARIAGGMHFRTATVDGAALGKSVGGWVLAHAFQPR</sequence>
<protein>
    <submittedName>
        <fullName evidence="3">Phosphatase PAP2 family protein</fullName>
    </submittedName>
</protein>
<reference evidence="3" key="1">
    <citation type="submission" date="2023-01" db="EMBL/GenBank/DDBJ databases">
        <title>Whole genome sequence of Paucibacter sp. S2-9 isolated from pond sediment.</title>
        <authorList>
            <person name="Jung J.Y."/>
        </authorList>
    </citation>
    <scope>NUCLEOTIDE SEQUENCE</scope>
    <source>
        <strain evidence="3">S2-9</strain>
    </source>
</reference>
<keyword evidence="1" id="KW-0732">Signal</keyword>
<dbReference type="Proteomes" id="UP001177769">
    <property type="component" value="Chromosome"/>
</dbReference>
<evidence type="ECO:0000256" key="1">
    <source>
        <dbReference type="SAM" id="SignalP"/>
    </source>
</evidence>
<gene>
    <name evidence="3" type="ORF">PFX98_17705</name>
</gene>
<keyword evidence="4" id="KW-1185">Reference proteome</keyword>
<feature type="chain" id="PRO_5041646348" evidence="1">
    <location>
        <begin position="24"/>
        <end position="443"/>
    </location>
</feature>
<organism evidence="3 4">
    <name type="scientific">Paucibacter sediminis</name>
    <dbReference type="NCBI Taxonomy" id="3019553"/>
    <lineage>
        <taxon>Bacteria</taxon>
        <taxon>Pseudomonadati</taxon>
        <taxon>Pseudomonadota</taxon>
        <taxon>Betaproteobacteria</taxon>
        <taxon>Burkholderiales</taxon>
        <taxon>Sphaerotilaceae</taxon>
        <taxon>Roseateles</taxon>
    </lineage>
</organism>
<dbReference type="RefSeq" id="WP_285231811.1">
    <property type="nucleotide sequence ID" value="NZ_CP116346.1"/>
</dbReference>
<dbReference type="InterPro" id="IPR052559">
    <property type="entry name" value="V-haloperoxidase"/>
</dbReference>
<proteinExistence type="predicted"/>
<evidence type="ECO:0000313" key="4">
    <source>
        <dbReference type="Proteomes" id="UP001177769"/>
    </source>
</evidence>
<dbReference type="Pfam" id="PF01569">
    <property type="entry name" value="PAP2"/>
    <property type="match status" value="1"/>
</dbReference>
<feature type="domain" description="Phosphatidic acid phosphatase type 2/haloperoxidase" evidence="2">
    <location>
        <begin position="315"/>
        <end position="436"/>
    </location>
</feature>
<evidence type="ECO:0000313" key="3">
    <source>
        <dbReference type="EMBL" id="WIT10737.1"/>
    </source>
</evidence>
<dbReference type="InterPro" id="IPR000326">
    <property type="entry name" value="PAP2/HPO"/>
</dbReference>
<dbReference type="PANTHER" id="PTHR34599:SF1">
    <property type="entry name" value="PHOSPHATIDIC ACID PHOSPHATASE TYPE 2_HALOPEROXIDASE DOMAIN-CONTAINING PROTEIN"/>
    <property type="match status" value="1"/>
</dbReference>
<dbReference type="Gene3D" id="1.10.606.20">
    <property type="match status" value="1"/>
</dbReference>
<dbReference type="CDD" id="cd03398">
    <property type="entry name" value="PAP2_haloperoxidase"/>
    <property type="match status" value="1"/>
</dbReference>
<accession>A0AA95N979</accession>
<feature type="signal peptide" evidence="1">
    <location>
        <begin position="1"/>
        <end position="23"/>
    </location>
</feature>
<dbReference type="AlphaFoldDB" id="A0AA95N979"/>
<evidence type="ECO:0000259" key="2">
    <source>
        <dbReference type="Pfam" id="PF01569"/>
    </source>
</evidence>
<name>A0AA95N979_9BURK</name>
<dbReference type="PANTHER" id="PTHR34599">
    <property type="entry name" value="PEROXIDASE-RELATED"/>
    <property type="match status" value="1"/>
</dbReference>